<dbReference type="Gene3D" id="3.40.190.10">
    <property type="entry name" value="Periplasmic binding protein-like II"/>
    <property type="match status" value="2"/>
</dbReference>
<sequence>MKKFKIVSLTLVTTIICNALIGCKINLNDKIHKLKDASPITLTLFISEDLGEAKFDDAVADKIKELTGVNLEIICADSSFSKPIDLMIAKEDYPDLIYAKGDTSKLIDARAIIKLDDYFEEKGENLKNLYGDQIKRLRYSLEDQSIYTVGASGVSSAQWNPNGTMQLQHRVLKELGYPKINTIYDYEEALKRYIEKYPETNGEKTIGLSLMASDWRWLITVGNIASSAAGIPDDGQFKIDDESQKATYKFQLPEVKEYIKWLNHLNAEGLLDPESFTQDDSTYRGKLDRGVVLGISDAKWGYESSMKNLINNGNEEATFAPLPVTINEIYKDQSLKDYGFSGGNGIGISKSCENKERAFEFLDWLASDEAQVLLNWGIEGVHYKIENGKRIFLPEIEKQKNTDNSFAFNTGVGKYSNYFPQRGDGALDSTGNYYTTNSIENYENAYNSAEKETLKAYGVNSWVDLFPEAEELGVSKHGQQWQYIIPTDSDMAIIQNRLDEYTQKSITEVILGPESQFDDSWNKIQEEMKKMGVEQLNDDMSKMTVEKIKLWNE</sequence>
<evidence type="ECO:0000313" key="2">
    <source>
        <dbReference type="Proteomes" id="UP000238081"/>
    </source>
</evidence>
<organism evidence="1 2">
    <name type="scientific">Clostridium butyricum</name>
    <dbReference type="NCBI Taxonomy" id="1492"/>
    <lineage>
        <taxon>Bacteria</taxon>
        <taxon>Bacillati</taxon>
        <taxon>Bacillota</taxon>
        <taxon>Clostridia</taxon>
        <taxon>Eubacteriales</taxon>
        <taxon>Clostridiaceae</taxon>
        <taxon>Clostridium</taxon>
    </lineage>
</organism>
<dbReference type="InterPro" id="IPR050490">
    <property type="entry name" value="Bact_solute-bd_prot1"/>
</dbReference>
<dbReference type="CDD" id="cd13582">
    <property type="entry name" value="PBP2_AlgQ_like_3"/>
    <property type="match status" value="1"/>
</dbReference>
<dbReference type="AlphaFoldDB" id="A0A2S7F948"/>
<comment type="caution">
    <text evidence="1">The sequence shown here is derived from an EMBL/GenBank/DDBJ whole genome shotgun (WGS) entry which is preliminary data.</text>
</comment>
<dbReference type="SUPFAM" id="SSF53850">
    <property type="entry name" value="Periplasmic binding protein-like II"/>
    <property type="match status" value="1"/>
</dbReference>
<dbReference type="Proteomes" id="UP000238081">
    <property type="component" value="Unassembled WGS sequence"/>
</dbReference>
<dbReference type="PANTHER" id="PTHR43649:SF12">
    <property type="entry name" value="DIACETYLCHITOBIOSE BINDING PROTEIN DASA"/>
    <property type="match status" value="1"/>
</dbReference>
<protein>
    <submittedName>
        <fullName evidence="1">Sugar ABC transporter substrate-binding protein</fullName>
    </submittedName>
</protein>
<dbReference type="InterPro" id="IPR006059">
    <property type="entry name" value="SBP"/>
</dbReference>
<proteinExistence type="predicted"/>
<dbReference type="Pfam" id="PF13416">
    <property type="entry name" value="SBP_bac_8"/>
    <property type="match status" value="1"/>
</dbReference>
<dbReference type="PANTHER" id="PTHR43649">
    <property type="entry name" value="ARABINOSE-BINDING PROTEIN-RELATED"/>
    <property type="match status" value="1"/>
</dbReference>
<dbReference type="RefSeq" id="WP_043666372.1">
    <property type="nucleotide sequence ID" value="NZ_JADPCQ010000072.1"/>
</dbReference>
<accession>A0A2S7F948</accession>
<reference evidence="1 2" key="1">
    <citation type="submission" date="2016-01" db="EMBL/GenBank/DDBJ databases">
        <title>Characterization of the Clostridium difficile lineages that are prevalent in Hong Kong and China.</title>
        <authorList>
            <person name="Kwok J.S.-L."/>
            <person name="Lam W.-Y."/>
            <person name="Ip M."/>
            <person name="Chan T.-F."/>
            <person name="Hawkey P.M."/>
            <person name="Tsui S.K.-W."/>
        </authorList>
    </citation>
    <scope>NUCLEOTIDE SEQUENCE [LARGE SCALE GENOMIC DNA]</scope>
    <source>
        <strain evidence="1 2">300064</strain>
    </source>
</reference>
<dbReference type="EMBL" id="LRDH01000115">
    <property type="protein sequence ID" value="PPV13931.1"/>
    <property type="molecule type" value="Genomic_DNA"/>
</dbReference>
<dbReference type="PROSITE" id="PS51257">
    <property type="entry name" value="PROKAR_LIPOPROTEIN"/>
    <property type="match status" value="1"/>
</dbReference>
<gene>
    <name evidence="1" type="ORF">AWN73_15425</name>
</gene>
<evidence type="ECO:0000313" key="1">
    <source>
        <dbReference type="EMBL" id="PPV13931.1"/>
    </source>
</evidence>
<name>A0A2S7F948_CLOBU</name>